<gene>
    <name evidence="5" type="ORF">UFOVP1025_12</name>
    <name evidence="6" type="ORF">UFOVP1628_15</name>
    <name evidence="3" type="ORF">UFOVP852_22</name>
    <name evidence="4" type="ORF">UFOVP948_45</name>
</gene>
<evidence type="ECO:0000313" key="5">
    <source>
        <dbReference type="EMBL" id="CAB4178889.1"/>
    </source>
</evidence>
<dbReference type="InterPro" id="IPR019080">
    <property type="entry name" value="YqaJ_viral_recombinase"/>
</dbReference>
<evidence type="ECO:0000256" key="1">
    <source>
        <dbReference type="SAM" id="Coils"/>
    </source>
</evidence>
<evidence type="ECO:0000259" key="2">
    <source>
        <dbReference type="Pfam" id="PF09588"/>
    </source>
</evidence>
<feature type="coiled-coil region" evidence="1">
    <location>
        <begin position="238"/>
        <end position="265"/>
    </location>
</feature>
<feature type="domain" description="YqaJ viral recombinase" evidence="2">
    <location>
        <begin position="10"/>
        <end position="102"/>
    </location>
</feature>
<evidence type="ECO:0000313" key="3">
    <source>
        <dbReference type="EMBL" id="CAB4166211.1"/>
    </source>
</evidence>
<reference evidence="5" key="1">
    <citation type="submission" date="2020-05" db="EMBL/GenBank/DDBJ databases">
        <authorList>
            <person name="Chiriac C."/>
            <person name="Salcher M."/>
            <person name="Ghai R."/>
            <person name="Kavagutti S V."/>
        </authorList>
    </citation>
    <scope>NUCLEOTIDE SEQUENCE</scope>
</reference>
<proteinExistence type="predicted"/>
<dbReference type="EMBL" id="LR797488">
    <property type="protein sequence ID" value="CAB4219866.1"/>
    <property type="molecule type" value="Genomic_DNA"/>
</dbReference>
<dbReference type="InterPro" id="IPR011335">
    <property type="entry name" value="Restrct_endonuc-II-like"/>
</dbReference>
<organism evidence="5">
    <name type="scientific">uncultured Caudovirales phage</name>
    <dbReference type="NCBI Taxonomy" id="2100421"/>
    <lineage>
        <taxon>Viruses</taxon>
        <taxon>Duplodnaviria</taxon>
        <taxon>Heunggongvirae</taxon>
        <taxon>Uroviricota</taxon>
        <taxon>Caudoviricetes</taxon>
        <taxon>Peduoviridae</taxon>
        <taxon>Maltschvirus</taxon>
        <taxon>Maltschvirus maltsch</taxon>
    </lineage>
</organism>
<dbReference type="SUPFAM" id="SSF52980">
    <property type="entry name" value="Restriction endonuclease-like"/>
    <property type="match status" value="1"/>
</dbReference>
<keyword evidence="1" id="KW-0175">Coiled coil</keyword>
<sequence length="317" mass="34598">MVSKVTPDTMMSASRLPSLMGYSKYNTPNDELQYSIRALQGLERPDIGNEAMAWGNSMEPLILSEAASRLQLSNVVLDYPEAKYHPTIKLCCSLDGTGDGREQLVSSDPDKGIFVIGQDSICLAGVGVLEAKLTSTKPEDFPALFRGPIQLQGQMDIMRAQWGAVCVLYGGTELRIFLFEPHIVTITQITQAVTDFQRRLDIWAADNLVEFYPPVSSRDADRMYPAGKDIEVILPATAAGLIEQIKEAQAAATTAEKSRSDAEAALKVLMGEATAGVIGSYQVSWPMRNYAAKPAKLSSAKPAYSIRQTTLSIKDRK</sequence>
<dbReference type="EMBL" id="LR796971">
    <property type="protein sequence ID" value="CAB4178889.1"/>
    <property type="molecule type" value="Genomic_DNA"/>
</dbReference>
<name>A0A6J5Q3U2_9CAUD</name>
<dbReference type="EMBL" id="LR796780">
    <property type="protein sequence ID" value="CAB4166211.1"/>
    <property type="molecule type" value="Genomic_DNA"/>
</dbReference>
<dbReference type="EMBL" id="LR796896">
    <property type="protein sequence ID" value="CAB4173298.1"/>
    <property type="molecule type" value="Genomic_DNA"/>
</dbReference>
<dbReference type="InterPro" id="IPR011604">
    <property type="entry name" value="PDDEXK-like_dom_sf"/>
</dbReference>
<dbReference type="Gene3D" id="3.90.320.10">
    <property type="match status" value="1"/>
</dbReference>
<evidence type="ECO:0000313" key="6">
    <source>
        <dbReference type="EMBL" id="CAB4219866.1"/>
    </source>
</evidence>
<accession>A0A6J5Q3U2</accession>
<protein>
    <submittedName>
        <fullName evidence="5">YqaJ viral recombinase</fullName>
    </submittedName>
</protein>
<evidence type="ECO:0000313" key="4">
    <source>
        <dbReference type="EMBL" id="CAB4173298.1"/>
    </source>
</evidence>
<dbReference type="Pfam" id="PF09588">
    <property type="entry name" value="YqaJ"/>
    <property type="match status" value="1"/>
</dbReference>